<evidence type="ECO:0000313" key="1">
    <source>
        <dbReference type="EMBL" id="EEG27372.1"/>
    </source>
</evidence>
<proteinExistence type="predicted"/>
<dbReference type="EMBL" id="ACEB01000017">
    <property type="protein sequence ID" value="EEG27372.1"/>
    <property type="molecule type" value="Genomic_DNA"/>
</dbReference>
<reference evidence="1 2" key="1">
    <citation type="submission" date="2009-01" db="EMBL/GenBank/DDBJ databases">
        <authorList>
            <person name="Fulton L."/>
            <person name="Clifton S."/>
            <person name="Chinwalla A.T."/>
            <person name="Mitreva M."/>
            <person name="Sodergren E."/>
            <person name="Weinstock G."/>
            <person name="Clifton S."/>
            <person name="Dooling D.J."/>
            <person name="Fulton B."/>
            <person name="Minx P."/>
            <person name="Pepin K.H."/>
            <person name="Johnson M."/>
            <person name="Bhonagiri V."/>
            <person name="Nash W.E."/>
            <person name="Mardis E.R."/>
            <person name="Wilson R.K."/>
        </authorList>
    </citation>
    <scope>NUCLEOTIDE SEQUENCE [LARGE SCALE GENOMIC DNA]</scope>
    <source>
        <strain evidence="1 2">ATCC 33806</strain>
    </source>
</reference>
<dbReference type="Proteomes" id="UP000006247">
    <property type="component" value="Unassembled WGS sequence"/>
</dbReference>
<dbReference type="AlphaFoldDB" id="C0E230"/>
<evidence type="ECO:0000313" key="2">
    <source>
        <dbReference type="Proteomes" id="UP000006247"/>
    </source>
</evidence>
<gene>
    <name evidence="1" type="ORF">CORMATOL_01035</name>
</gene>
<organism evidence="1 2">
    <name type="scientific">Corynebacterium matruchotii ATCC 33806</name>
    <dbReference type="NCBI Taxonomy" id="566549"/>
    <lineage>
        <taxon>Bacteria</taxon>
        <taxon>Bacillati</taxon>
        <taxon>Actinomycetota</taxon>
        <taxon>Actinomycetes</taxon>
        <taxon>Mycobacteriales</taxon>
        <taxon>Corynebacteriaceae</taxon>
        <taxon>Corynebacterium</taxon>
    </lineage>
</organism>
<sequence length="154" mass="16927">MGILSVGGPQNMLSLSDKRLALVYAAALEVFKRTGRITICSWYGDEEQYAAVSASALFPKSIPFPGRAYKIKEVDDGQYVLVLIPAYSTEPAPVPKPKAVKKVADLVEKHDCWLILDKNDQIISTPKVIEEIKATAKCIDGVAYLKELNAQEET</sequence>
<protein>
    <submittedName>
        <fullName evidence="1">Uncharacterized protein</fullName>
    </submittedName>
</protein>
<accession>C0E230</accession>
<comment type="caution">
    <text evidence="1">The sequence shown here is derived from an EMBL/GenBank/DDBJ whole genome shotgun (WGS) entry which is preliminary data.</text>
</comment>
<dbReference type="RefSeq" id="WP_005520583.1">
    <property type="nucleotide sequence ID" value="NZ_EQ973329.1"/>
</dbReference>
<dbReference type="HOGENOM" id="CLU_1701312_0_0_11"/>
<name>C0E230_9CORY</name>